<dbReference type="PROSITE" id="PS50240">
    <property type="entry name" value="TRYPSIN_DOM"/>
    <property type="match status" value="1"/>
</dbReference>
<evidence type="ECO:0000256" key="3">
    <source>
        <dbReference type="ARBA" id="ARBA00022729"/>
    </source>
</evidence>
<dbReference type="PRINTS" id="PR00722">
    <property type="entry name" value="CHYMOTRYPSIN"/>
</dbReference>
<dbReference type="InterPro" id="IPR018114">
    <property type="entry name" value="TRYPSIN_HIS"/>
</dbReference>
<dbReference type="PANTHER" id="PTHR24258:SF116">
    <property type="entry name" value="FI16631P1-RELATED"/>
    <property type="match status" value="1"/>
</dbReference>
<gene>
    <name evidence="8" type="primary">Tmprss12_1</name>
    <name evidence="8" type="ORF">FJT64_000496</name>
</gene>
<dbReference type="InterPro" id="IPR043504">
    <property type="entry name" value="Peptidase_S1_PA_chymotrypsin"/>
</dbReference>
<protein>
    <submittedName>
        <fullName evidence="8">Transmembrane protease serine 12</fullName>
    </submittedName>
</protein>
<evidence type="ECO:0000313" key="8">
    <source>
        <dbReference type="EMBL" id="KAF0297822.1"/>
    </source>
</evidence>
<keyword evidence="6 8" id="KW-0645">Protease</keyword>
<dbReference type="FunFam" id="2.40.10.10:FF:000054">
    <property type="entry name" value="Complement C1r subcomponent"/>
    <property type="match status" value="1"/>
</dbReference>
<keyword evidence="9" id="KW-1185">Reference proteome</keyword>
<evidence type="ECO:0000256" key="5">
    <source>
        <dbReference type="ARBA" id="ARBA00023180"/>
    </source>
</evidence>
<dbReference type="Pfam" id="PF00089">
    <property type="entry name" value="Trypsin"/>
    <property type="match status" value="1"/>
</dbReference>
<dbReference type="PANTHER" id="PTHR24258">
    <property type="entry name" value="SERINE PROTEASE-RELATED"/>
    <property type="match status" value="1"/>
</dbReference>
<dbReference type="InterPro" id="IPR001254">
    <property type="entry name" value="Trypsin_dom"/>
</dbReference>
<dbReference type="InterPro" id="IPR009003">
    <property type="entry name" value="Peptidase_S1_PA"/>
</dbReference>
<feature type="domain" description="Peptidase S1" evidence="7">
    <location>
        <begin position="111"/>
        <end position="373"/>
    </location>
</feature>
<dbReference type="SMART" id="SM00020">
    <property type="entry name" value="Tryp_SPc"/>
    <property type="match status" value="1"/>
</dbReference>
<dbReference type="PROSITE" id="PS00135">
    <property type="entry name" value="TRYPSIN_SER"/>
    <property type="match status" value="1"/>
</dbReference>
<dbReference type="GO" id="GO:0006508">
    <property type="term" value="P:proteolysis"/>
    <property type="evidence" value="ECO:0007669"/>
    <property type="project" value="UniProtKB-KW"/>
</dbReference>
<dbReference type="OrthoDB" id="6267810at2759"/>
<dbReference type="Gene3D" id="2.40.10.10">
    <property type="entry name" value="Trypsin-like serine proteases"/>
    <property type="match status" value="1"/>
</dbReference>
<dbReference type="Proteomes" id="UP000440578">
    <property type="component" value="Unassembled WGS sequence"/>
</dbReference>
<sequence>MKDSSWSFYFLSASRLASITNSVILALQNRAAFGGVEVRNISDALEGGRFGGGDLSVGAEPAIEKLFGSPGPRPAGGAAADMIANGRTQLLPTDCGRVPLSATAPAPVPSILGGEAAFPGQYPWQARILVREGHSYVHRCGGTIITDRHVLSAAHCLRDVSISRVEVRVGETDFDDLGLFSNSLQIFSVVNMKFHDSYLSDLAGGTFSNDIMMLQLRPSNGRLIKFDELVQPACVPRSGLEYQGLRPAQTLEPPLSCNVSGWGKTSREATVTSPVLRGVEIPLVSDSYCGSPEAYGRRFQSQIMFCAGFTDEGVNRDSCGGDSGGPLACPLLDSGLFAVYGVVSHSHPKGCGREPGMYTKVSYFTDWILSAVETQV</sequence>
<dbReference type="GO" id="GO:0004252">
    <property type="term" value="F:serine-type endopeptidase activity"/>
    <property type="evidence" value="ECO:0007669"/>
    <property type="project" value="InterPro"/>
</dbReference>
<dbReference type="InterPro" id="IPR001314">
    <property type="entry name" value="Peptidase_S1A"/>
</dbReference>
<evidence type="ECO:0000256" key="1">
    <source>
        <dbReference type="ARBA" id="ARBA00004613"/>
    </source>
</evidence>
<evidence type="ECO:0000259" key="7">
    <source>
        <dbReference type="PROSITE" id="PS50240"/>
    </source>
</evidence>
<keyword evidence="5" id="KW-0325">Glycoprotein</keyword>
<reference evidence="8 9" key="1">
    <citation type="submission" date="2019-07" db="EMBL/GenBank/DDBJ databases">
        <title>Draft genome assembly of a fouling barnacle, Amphibalanus amphitrite (Darwin, 1854): The first reference genome for Thecostraca.</title>
        <authorList>
            <person name="Kim W."/>
        </authorList>
    </citation>
    <scope>NUCLEOTIDE SEQUENCE [LARGE SCALE GENOMIC DNA]</scope>
    <source>
        <strain evidence="8">SNU_AA5</strain>
        <tissue evidence="8">Soma without cirri and trophi</tissue>
    </source>
</reference>
<evidence type="ECO:0000256" key="6">
    <source>
        <dbReference type="RuleBase" id="RU363034"/>
    </source>
</evidence>
<dbReference type="AlphaFoldDB" id="A0A6A4W4A3"/>
<dbReference type="CDD" id="cd00190">
    <property type="entry name" value="Tryp_SPc"/>
    <property type="match status" value="1"/>
</dbReference>
<keyword evidence="8" id="KW-0472">Membrane</keyword>
<keyword evidence="2" id="KW-0964">Secreted</keyword>
<dbReference type="EMBL" id="VIIS01001465">
    <property type="protein sequence ID" value="KAF0297822.1"/>
    <property type="molecule type" value="Genomic_DNA"/>
</dbReference>
<dbReference type="PROSITE" id="PS00134">
    <property type="entry name" value="TRYPSIN_HIS"/>
    <property type="match status" value="1"/>
</dbReference>
<evidence type="ECO:0000256" key="2">
    <source>
        <dbReference type="ARBA" id="ARBA00022525"/>
    </source>
</evidence>
<proteinExistence type="predicted"/>
<evidence type="ECO:0000313" key="9">
    <source>
        <dbReference type="Proteomes" id="UP000440578"/>
    </source>
</evidence>
<comment type="caution">
    <text evidence="8">The sequence shown here is derived from an EMBL/GenBank/DDBJ whole genome shotgun (WGS) entry which is preliminary data.</text>
</comment>
<dbReference type="SUPFAM" id="SSF50494">
    <property type="entry name" value="Trypsin-like serine proteases"/>
    <property type="match status" value="1"/>
</dbReference>
<evidence type="ECO:0000256" key="4">
    <source>
        <dbReference type="ARBA" id="ARBA00023157"/>
    </source>
</evidence>
<accession>A0A6A4W4A3</accession>
<keyword evidence="3" id="KW-0732">Signal</keyword>
<keyword evidence="6" id="KW-0720">Serine protease</keyword>
<keyword evidence="6" id="KW-0378">Hydrolase</keyword>
<organism evidence="8 9">
    <name type="scientific">Amphibalanus amphitrite</name>
    <name type="common">Striped barnacle</name>
    <name type="synonym">Balanus amphitrite</name>
    <dbReference type="NCBI Taxonomy" id="1232801"/>
    <lineage>
        <taxon>Eukaryota</taxon>
        <taxon>Metazoa</taxon>
        <taxon>Ecdysozoa</taxon>
        <taxon>Arthropoda</taxon>
        <taxon>Crustacea</taxon>
        <taxon>Multicrustacea</taxon>
        <taxon>Cirripedia</taxon>
        <taxon>Thoracica</taxon>
        <taxon>Thoracicalcarea</taxon>
        <taxon>Balanomorpha</taxon>
        <taxon>Balanoidea</taxon>
        <taxon>Balanidae</taxon>
        <taxon>Amphibalaninae</taxon>
        <taxon>Amphibalanus</taxon>
    </lineage>
</organism>
<dbReference type="InterPro" id="IPR033116">
    <property type="entry name" value="TRYPSIN_SER"/>
</dbReference>
<keyword evidence="4" id="KW-1015">Disulfide bond</keyword>
<keyword evidence="8" id="KW-0812">Transmembrane</keyword>
<dbReference type="GO" id="GO:0005576">
    <property type="term" value="C:extracellular region"/>
    <property type="evidence" value="ECO:0007669"/>
    <property type="project" value="UniProtKB-SubCell"/>
</dbReference>
<name>A0A6A4W4A3_AMPAM</name>
<comment type="subcellular location">
    <subcellularLocation>
        <location evidence="1">Secreted</location>
    </subcellularLocation>
</comment>